<evidence type="ECO:0000313" key="2">
    <source>
        <dbReference type="EMBL" id="PFG59476.1"/>
    </source>
</evidence>
<dbReference type="AlphaFoldDB" id="A0A7Z1K0Z2"/>
<proteinExistence type="predicted"/>
<dbReference type="RefSeq" id="WP_027604702.1">
    <property type="nucleotide sequence ID" value="NZ_PDJN01000003.1"/>
</dbReference>
<reference evidence="2 3" key="2">
    <citation type="submission" date="2017-10" db="EMBL/GenBank/DDBJ databases">
        <title>Bacterial endophytes that colonize and modify switchgrass growth.</title>
        <authorList>
            <person name="Debolt S."/>
        </authorList>
    </citation>
    <scope>NUCLEOTIDE SEQUENCE [LARGE SCALE GENOMIC DNA]</scope>
    <source>
        <strain evidence="2 3">A2-S9</strain>
    </source>
</reference>
<dbReference type="Pfam" id="PF06551">
    <property type="entry name" value="DUF1120"/>
    <property type="match status" value="1"/>
</dbReference>
<feature type="signal peptide" evidence="1">
    <location>
        <begin position="1"/>
        <end position="22"/>
    </location>
</feature>
<evidence type="ECO:0000313" key="3">
    <source>
        <dbReference type="Proteomes" id="UP000221580"/>
    </source>
</evidence>
<name>A0A7Z1K0Z2_9PSED</name>
<dbReference type="Proteomes" id="UP000221580">
    <property type="component" value="Unassembled WGS sequence"/>
</dbReference>
<evidence type="ECO:0000256" key="1">
    <source>
        <dbReference type="SAM" id="SignalP"/>
    </source>
</evidence>
<organism evidence="2 3">
    <name type="scientific">Pseudomonas poae</name>
    <dbReference type="NCBI Taxonomy" id="200451"/>
    <lineage>
        <taxon>Bacteria</taxon>
        <taxon>Pseudomonadati</taxon>
        <taxon>Pseudomonadota</taxon>
        <taxon>Gammaproteobacteria</taxon>
        <taxon>Pseudomonadales</taxon>
        <taxon>Pseudomonadaceae</taxon>
        <taxon>Pseudomonas</taxon>
    </lineage>
</organism>
<dbReference type="EMBL" id="PDJN01000003">
    <property type="protein sequence ID" value="PFG59476.1"/>
    <property type="molecule type" value="Genomic_DNA"/>
</dbReference>
<keyword evidence="1" id="KW-0732">Signal</keyword>
<reference evidence="2 3" key="1">
    <citation type="submission" date="2017-09" db="EMBL/GenBank/DDBJ databases">
        <authorList>
            <person name="DeBolt S."/>
            <person name="Huntemann M."/>
            <person name="Clum A."/>
            <person name="Pillay M."/>
            <person name="Palaniappan K."/>
            <person name="Varghese N."/>
            <person name="Mikhailova N."/>
            <person name="Stamatis D."/>
            <person name="Reddy T."/>
            <person name="Daum C."/>
            <person name="Shapiro N."/>
            <person name="Ivanova N."/>
            <person name="Kyrpides N."/>
            <person name="Woyke T."/>
        </authorList>
    </citation>
    <scope>NUCLEOTIDE SEQUENCE [LARGE SCALE GENOMIC DNA]</scope>
    <source>
        <strain evidence="2 3">A2-S9</strain>
    </source>
</reference>
<gene>
    <name evidence="2" type="ORF">DM05_4156</name>
</gene>
<comment type="caution">
    <text evidence="2">The sequence shown here is derived from an EMBL/GenBank/DDBJ whole genome shotgun (WGS) entry which is preliminary data.</text>
</comment>
<feature type="chain" id="PRO_5030746674" evidence="1">
    <location>
        <begin position="23"/>
        <end position="207"/>
    </location>
</feature>
<dbReference type="InterPro" id="IPR010546">
    <property type="entry name" value="DUF1120"/>
</dbReference>
<accession>A0A7Z1K0Z2</accession>
<protein>
    <submittedName>
        <fullName evidence="2">Uncharacterized protein DUF1120</fullName>
    </submittedName>
</protein>
<sequence length="207" mass="22088">MSKSLTLFSAALLLTSALPVLAASTVDLTVKGLITPSACTPNLPGAVDFGKISAKDLNLDSQTPLPTQTVQLSVSCEASTLFAIKPFDNRAGSSTRPASFGLGLINETEKLGRYFLTMRNPVADKPSTLLVSYTEGRWTWLAEDDTVEPNYLIALGGLDETIGWQPHPLQDMSVEIVLNTAIAPANTLTLTNEVALDGSATFEVKYL</sequence>